<proteinExistence type="inferred from homology"/>
<dbReference type="EMBL" id="CP000544">
    <property type="protein sequence ID" value="ABM61790.1"/>
    <property type="molecule type" value="Genomic_DNA"/>
</dbReference>
<dbReference type="RefSeq" id="WP_011813813.1">
    <property type="nucleotide sequence ID" value="NC_008789.1"/>
</dbReference>
<dbReference type="Pfam" id="PF04359">
    <property type="entry name" value="DUF493"/>
    <property type="match status" value="1"/>
</dbReference>
<dbReference type="HOGENOM" id="CLU_161438_1_1_6"/>
<evidence type="ECO:0000256" key="1">
    <source>
        <dbReference type="ARBA" id="ARBA00008460"/>
    </source>
</evidence>
<dbReference type="eggNOG" id="COG2921">
    <property type="taxonomic scope" value="Bacteria"/>
</dbReference>
<dbReference type="PANTHER" id="PTHR38036:SF1">
    <property type="entry name" value="UPF0250 PROTEIN YBED"/>
    <property type="match status" value="1"/>
</dbReference>
<dbReference type="KEGG" id="hha:Hhal_1014"/>
<dbReference type="Gene3D" id="3.30.70.260">
    <property type="match status" value="1"/>
</dbReference>
<sequence length="88" mass="9590">MSEFNADNTPLEFPCQIGVKAMGHAGADLATRVERIAADHATILEVRTTGSRTGRYVSVTVTIEAHSRDQLEGLYRELNADDAIMVTL</sequence>
<dbReference type="InterPro" id="IPR027471">
    <property type="entry name" value="YbeD-like_sf"/>
</dbReference>
<accession>A1WVS8</accession>
<dbReference type="STRING" id="349124.Hhal_1014"/>
<evidence type="ECO:0000313" key="3">
    <source>
        <dbReference type="Proteomes" id="UP000000647"/>
    </source>
</evidence>
<name>A1WVS8_HALHL</name>
<keyword evidence="3" id="KW-1185">Reference proteome</keyword>
<protein>
    <submittedName>
        <fullName evidence="2">Uncharacterized protein</fullName>
    </submittedName>
</protein>
<dbReference type="PANTHER" id="PTHR38036">
    <property type="entry name" value="UPF0250 PROTEIN YBED"/>
    <property type="match status" value="1"/>
</dbReference>
<dbReference type="GO" id="GO:0005829">
    <property type="term" value="C:cytosol"/>
    <property type="evidence" value="ECO:0007669"/>
    <property type="project" value="TreeGrafter"/>
</dbReference>
<dbReference type="Proteomes" id="UP000000647">
    <property type="component" value="Chromosome"/>
</dbReference>
<comment type="similarity">
    <text evidence="1">Belongs to the UPF0250 family.</text>
</comment>
<dbReference type="OrthoDB" id="9793424at2"/>
<reference evidence="2 3" key="2">
    <citation type="journal article" date="2013" name="Stand. Genomic Sci.">
        <title>Complete genome sequence of Halorhodospira halophila SL1.</title>
        <authorList>
            <person name="Challacombe J.F."/>
            <person name="Majid S."/>
            <person name="Deole R."/>
            <person name="Brettin T.S."/>
            <person name="Bruce D."/>
            <person name="Delano S.F."/>
            <person name="Detter J.C."/>
            <person name="Gleasner C.D."/>
            <person name="Han C.S."/>
            <person name="Misra M."/>
            <person name="Reitenga K.G."/>
            <person name="Mikhailova N."/>
            <person name="Woyke T."/>
            <person name="Pitluck S."/>
            <person name="Nolan M."/>
            <person name="Land M.L."/>
            <person name="Saunders E."/>
            <person name="Tapia R."/>
            <person name="Lapidus A."/>
            <person name="Ivanova N."/>
            <person name="Hoff W.D."/>
        </authorList>
    </citation>
    <scope>NUCLEOTIDE SEQUENCE [LARGE SCALE GENOMIC DNA]</scope>
    <source>
        <strain evidence="3">DSM 244 / SL1</strain>
    </source>
</reference>
<organism evidence="2 3">
    <name type="scientific">Halorhodospira halophila (strain DSM 244 / SL1)</name>
    <name type="common">Ectothiorhodospira halophila (strain DSM 244 / SL1)</name>
    <dbReference type="NCBI Taxonomy" id="349124"/>
    <lineage>
        <taxon>Bacteria</taxon>
        <taxon>Pseudomonadati</taxon>
        <taxon>Pseudomonadota</taxon>
        <taxon>Gammaproteobacteria</taxon>
        <taxon>Chromatiales</taxon>
        <taxon>Ectothiorhodospiraceae</taxon>
        <taxon>Halorhodospira</taxon>
    </lineage>
</organism>
<dbReference type="SUPFAM" id="SSF117991">
    <property type="entry name" value="YbeD/HP0495-like"/>
    <property type="match status" value="1"/>
</dbReference>
<reference evidence="3" key="1">
    <citation type="submission" date="2006-12" db="EMBL/GenBank/DDBJ databases">
        <title>Complete sequence of Halorhodospira halophila SL1.</title>
        <authorList>
            <consortium name="US DOE Joint Genome Institute"/>
            <person name="Copeland A."/>
            <person name="Lucas S."/>
            <person name="Lapidus A."/>
            <person name="Barry K."/>
            <person name="Detter J.C."/>
            <person name="Glavina del Rio T."/>
            <person name="Hammon N."/>
            <person name="Israni S."/>
            <person name="Dalin E."/>
            <person name="Tice H."/>
            <person name="Pitluck S."/>
            <person name="Saunders E."/>
            <person name="Brettin T."/>
            <person name="Bruce D."/>
            <person name="Han C."/>
            <person name="Tapia R."/>
            <person name="Schmutz J."/>
            <person name="Larimer F."/>
            <person name="Land M."/>
            <person name="Hauser L."/>
            <person name="Kyrpides N."/>
            <person name="Mikhailova N."/>
            <person name="Hoff W."/>
            <person name="Richardson P."/>
        </authorList>
    </citation>
    <scope>NUCLEOTIDE SEQUENCE [LARGE SCALE GENOMIC DNA]</scope>
    <source>
        <strain evidence="3">DSM 244 / SL1</strain>
    </source>
</reference>
<dbReference type="InterPro" id="IPR007454">
    <property type="entry name" value="UPF0250_YbeD-like"/>
</dbReference>
<evidence type="ECO:0000313" key="2">
    <source>
        <dbReference type="EMBL" id="ABM61790.1"/>
    </source>
</evidence>
<dbReference type="AlphaFoldDB" id="A1WVS8"/>
<gene>
    <name evidence="2" type="ordered locus">Hhal_1014</name>
</gene>